<feature type="chain" id="PRO_5015477239" evidence="1">
    <location>
        <begin position="26"/>
        <end position="144"/>
    </location>
</feature>
<evidence type="ECO:0000256" key="1">
    <source>
        <dbReference type="SAM" id="SignalP"/>
    </source>
</evidence>
<dbReference type="InterPro" id="IPR014710">
    <property type="entry name" value="RmlC-like_jellyroll"/>
</dbReference>
<dbReference type="KEGG" id="bvz:BRAD3257_6147"/>
<evidence type="ECO:0000259" key="2">
    <source>
        <dbReference type="Pfam" id="PF07883"/>
    </source>
</evidence>
<dbReference type="Proteomes" id="UP000246085">
    <property type="component" value="Chromosome BRAD3257"/>
</dbReference>
<organism evidence="3 4">
    <name type="scientific">Bradyrhizobium vignae</name>
    <dbReference type="NCBI Taxonomy" id="1549949"/>
    <lineage>
        <taxon>Bacteria</taxon>
        <taxon>Pseudomonadati</taxon>
        <taxon>Pseudomonadota</taxon>
        <taxon>Alphaproteobacteria</taxon>
        <taxon>Hyphomicrobiales</taxon>
        <taxon>Nitrobacteraceae</taxon>
        <taxon>Bradyrhizobium</taxon>
    </lineage>
</organism>
<evidence type="ECO:0000313" key="3">
    <source>
        <dbReference type="EMBL" id="SPP97061.1"/>
    </source>
</evidence>
<dbReference type="PANTHER" id="PTHR38599">
    <property type="entry name" value="CUPIN DOMAIN PROTEIN (AFU_ORTHOLOGUE AFUA_3G13620)"/>
    <property type="match status" value="1"/>
</dbReference>
<sequence>MLSFSLHKKIHLAGLTTVIVLAATAALSQNANTPARGRSVTQVRTEKLPDIKNKVLTAVVVNYPPGGASKAHHHDADVFAYVLSGEIRSQVEGEDAKIYHAGESVFEPPGEHHVISENASKTEPASMLVVFVANDGAELTTFDK</sequence>
<proteinExistence type="predicted"/>
<feature type="domain" description="Cupin type-2" evidence="2">
    <location>
        <begin position="60"/>
        <end position="131"/>
    </location>
</feature>
<name>A0A2U3Q6K2_9BRAD</name>
<dbReference type="SUPFAM" id="SSF51182">
    <property type="entry name" value="RmlC-like cupins"/>
    <property type="match status" value="1"/>
</dbReference>
<dbReference type="Gene3D" id="2.60.120.10">
    <property type="entry name" value="Jelly Rolls"/>
    <property type="match status" value="1"/>
</dbReference>
<dbReference type="EMBL" id="LS398110">
    <property type="protein sequence ID" value="SPP97061.1"/>
    <property type="molecule type" value="Genomic_DNA"/>
</dbReference>
<keyword evidence="1" id="KW-0732">Signal</keyword>
<accession>A0A2U3Q6K2</accession>
<gene>
    <name evidence="3" type="ORF">BRAD3257_6147</name>
</gene>
<dbReference type="AlphaFoldDB" id="A0A2U3Q6K2"/>
<dbReference type="Pfam" id="PF07883">
    <property type="entry name" value="Cupin_2"/>
    <property type="match status" value="1"/>
</dbReference>
<evidence type="ECO:0000313" key="4">
    <source>
        <dbReference type="Proteomes" id="UP000246085"/>
    </source>
</evidence>
<feature type="signal peptide" evidence="1">
    <location>
        <begin position="1"/>
        <end position="25"/>
    </location>
</feature>
<dbReference type="InterPro" id="IPR013096">
    <property type="entry name" value="Cupin_2"/>
</dbReference>
<dbReference type="PANTHER" id="PTHR38599:SF1">
    <property type="entry name" value="CUPIN DOMAIN PROTEIN (AFU_ORTHOLOGUE AFUA_3G13620)"/>
    <property type="match status" value="1"/>
</dbReference>
<protein>
    <submittedName>
        <fullName evidence="3">Cupin 2 conserved barrel domain protein</fullName>
    </submittedName>
</protein>
<reference evidence="3 4" key="1">
    <citation type="submission" date="2018-03" db="EMBL/GenBank/DDBJ databases">
        <authorList>
            <person name="Gully D."/>
        </authorList>
    </citation>
    <scope>NUCLEOTIDE SEQUENCE [LARGE SCALE GENOMIC DNA]</scope>
    <source>
        <strain evidence="3">ORS3257</strain>
    </source>
</reference>
<dbReference type="CDD" id="cd02234">
    <property type="entry name" value="cupin_BLR7677-like"/>
    <property type="match status" value="1"/>
</dbReference>
<dbReference type="InterPro" id="IPR011051">
    <property type="entry name" value="RmlC_Cupin_sf"/>
</dbReference>